<reference evidence="2" key="1">
    <citation type="journal article" date="2019" name="J. Bacteriol.">
        <title>A Mutagenic Screen Identifies a TonB-Dependent Receptor Required for the Lanthanide Metal Switch in the Type I Methanotroph 'Methylotuvimicrobium buryatense' 5GB1C.</title>
        <authorList>
            <person name="Groom J.D."/>
            <person name="Ford S.M."/>
            <person name="Pesesky M.W."/>
            <person name="Lidstrom M.E."/>
        </authorList>
    </citation>
    <scope>NUCLEOTIDE SEQUENCE [LARGE SCALE GENOMIC DNA]</scope>
    <source>
        <strain evidence="2">5GB1C</strain>
    </source>
</reference>
<proteinExistence type="predicted"/>
<dbReference type="Gene3D" id="1.10.10.10">
    <property type="entry name" value="Winged helix-like DNA-binding domain superfamily/Winged helix DNA-binding domain"/>
    <property type="match status" value="1"/>
</dbReference>
<accession>A0A4P9UJJ8</accession>
<dbReference type="InterPro" id="IPR019707">
    <property type="entry name" value="DUF2582"/>
</dbReference>
<evidence type="ECO:0000313" key="2">
    <source>
        <dbReference type="Proteomes" id="UP000305881"/>
    </source>
</evidence>
<dbReference type="EMBL" id="CP035467">
    <property type="protein sequence ID" value="QCW81369.1"/>
    <property type="molecule type" value="Genomic_DNA"/>
</dbReference>
<dbReference type="OrthoDB" id="5570695at2"/>
<dbReference type="KEGG" id="mbur:EQU24_03205"/>
<dbReference type="Pfam" id="PF10771">
    <property type="entry name" value="DUF2582"/>
    <property type="match status" value="1"/>
</dbReference>
<dbReference type="InterPro" id="IPR036388">
    <property type="entry name" value="WH-like_DNA-bd_sf"/>
</dbReference>
<dbReference type="Proteomes" id="UP000305881">
    <property type="component" value="Chromosome"/>
</dbReference>
<organism evidence="1 2">
    <name type="scientific">Methylotuvimicrobium buryatense</name>
    <name type="common">Methylomicrobium buryatense</name>
    <dbReference type="NCBI Taxonomy" id="95641"/>
    <lineage>
        <taxon>Bacteria</taxon>
        <taxon>Pseudomonadati</taxon>
        <taxon>Pseudomonadota</taxon>
        <taxon>Gammaproteobacteria</taxon>
        <taxon>Methylococcales</taxon>
        <taxon>Methylococcaceae</taxon>
        <taxon>Methylotuvimicrobium</taxon>
    </lineage>
</organism>
<keyword evidence="2" id="KW-1185">Reference proteome</keyword>
<name>A0A4P9UJJ8_METBY</name>
<dbReference type="AlphaFoldDB" id="A0A4P9UJJ8"/>
<evidence type="ECO:0000313" key="1">
    <source>
        <dbReference type="EMBL" id="QCW81369.1"/>
    </source>
</evidence>
<dbReference type="RefSeq" id="WP_017840884.1">
    <property type="nucleotide sequence ID" value="NZ_CP035467.1"/>
</dbReference>
<evidence type="ECO:0008006" key="3">
    <source>
        <dbReference type="Google" id="ProtNLM"/>
    </source>
</evidence>
<sequence>MTDTIGQSAGKIWQFLNDNGATSVSKISTETGLNKNDVQRALGWLAREEKISIELKNGRTESISLIE</sequence>
<gene>
    <name evidence="1" type="ORF">EQU24_03205</name>
</gene>
<dbReference type="STRING" id="675511.GCA_000341735_02366"/>
<protein>
    <recommendedName>
        <fullName evidence="3">Winged helix-turn-helix domain-containing protein</fullName>
    </recommendedName>
</protein>